<dbReference type="InterPro" id="IPR038765">
    <property type="entry name" value="Papain-like_cys_pep_sf"/>
</dbReference>
<dbReference type="EMBL" id="CALSGD010001466">
    <property type="protein sequence ID" value="CAH6796006.1"/>
    <property type="molecule type" value="Genomic_DNA"/>
</dbReference>
<comment type="caution">
    <text evidence="3">The sequence shown here is derived from an EMBL/GenBank/DDBJ whole genome shotgun (WGS) entry which is preliminary data.</text>
</comment>
<evidence type="ECO:0000313" key="3">
    <source>
        <dbReference type="EMBL" id="CAH6796006.1"/>
    </source>
</evidence>
<dbReference type="Pfam" id="PF08246">
    <property type="entry name" value="Inhibitor_I29"/>
    <property type="match status" value="1"/>
</dbReference>
<protein>
    <submittedName>
        <fullName evidence="3">Ctla2a protein</fullName>
    </submittedName>
</protein>
<keyword evidence="4" id="KW-1185">Reference proteome</keyword>
<dbReference type="Gene3D" id="1.10.287.2250">
    <property type="match status" value="1"/>
</dbReference>
<dbReference type="SUPFAM" id="SSF54001">
    <property type="entry name" value="Cysteine proteinases"/>
    <property type="match status" value="1"/>
</dbReference>
<feature type="domain" description="Cathepsin propeptide inhibitor" evidence="2">
    <location>
        <begin position="16"/>
        <end position="75"/>
    </location>
</feature>
<name>A0AAU9ZPE4_PHORO</name>
<evidence type="ECO:0000259" key="2">
    <source>
        <dbReference type="SMART" id="SM00848"/>
    </source>
</evidence>
<proteinExistence type="predicted"/>
<dbReference type="FunFam" id="1.10.287.2250:FF:000003">
    <property type="entry name" value="Cathepsin L"/>
    <property type="match status" value="1"/>
</dbReference>
<organism evidence="3 4">
    <name type="scientific">Phodopus roborovskii</name>
    <name type="common">Roborovski's desert hamster</name>
    <name type="synonym">Cricetulus roborovskii</name>
    <dbReference type="NCBI Taxonomy" id="109678"/>
    <lineage>
        <taxon>Eukaryota</taxon>
        <taxon>Metazoa</taxon>
        <taxon>Chordata</taxon>
        <taxon>Craniata</taxon>
        <taxon>Vertebrata</taxon>
        <taxon>Euteleostomi</taxon>
        <taxon>Mammalia</taxon>
        <taxon>Eutheria</taxon>
        <taxon>Euarchontoglires</taxon>
        <taxon>Glires</taxon>
        <taxon>Rodentia</taxon>
        <taxon>Myomorpha</taxon>
        <taxon>Muroidea</taxon>
        <taxon>Cricetidae</taxon>
        <taxon>Cricetinae</taxon>
        <taxon>Phodopus</taxon>
    </lineage>
</organism>
<dbReference type="InterPro" id="IPR013201">
    <property type="entry name" value="Prot_inhib_I29"/>
</dbReference>
<reference evidence="3" key="1">
    <citation type="submission" date="2022-06" db="EMBL/GenBank/DDBJ databases">
        <authorList>
            <person name="Andreotti S."/>
            <person name="Wyler E."/>
        </authorList>
    </citation>
    <scope>NUCLEOTIDE SEQUENCE</scope>
</reference>
<sequence>MASTAPPPDPSLDAEWEEWKTKFEKSYSPDEEKYRRSVWEEEKKKIEEHNSEYEQGKTSFSEGLNEFSDMTYEEFRKTCCGNLLWTEEELDCDIKKYTDVTKDNDVTPEKDQPE</sequence>
<evidence type="ECO:0000256" key="1">
    <source>
        <dbReference type="ARBA" id="ARBA00061596"/>
    </source>
</evidence>
<dbReference type="SMART" id="SM00848">
    <property type="entry name" value="Inhibitor_I29"/>
    <property type="match status" value="1"/>
</dbReference>
<accession>A0AAU9ZPE4</accession>
<gene>
    <name evidence="3" type="primary">Ctla2a</name>
    <name evidence="3" type="ORF">PHOROB_LOCUS10568</name>
</gene>
<comment type="similarity">
    <text evidence="1">To the propeptide regions of cysteine proteases.</text>
</comment>
<dbReference type="AlphaFoldDB" id="A0AAU9ZPE4"/>
<evidence type="ECO:0000313" key="4">
    <source>
        <dbReference type="Proteomes" id="UP001152836"/>
    </source>
</evidence>
<dbReference type="Proteomes" id="UP001152836">
    <property type="component" value="Unassembled WGS sequence"/>
</dbReference>